<name>A0A6A6QW51_9PEZI</name>
<proteinExistence type="predicted"/>
<dbReference type="EMBL" id="MU004188">
    <property type="protein sequence ID" value="KAF2496419.1"/>
    <property type="molecule type" value="Genomic_DNA"/>
</dbReference>
<sequence>MSPRIISSREHHVLLKSRRPNSSFLCAFPCVSMAHILISTKAIKRRVVRLRTAHTQSREIRTHRIERRLQGANKKHWGQHYDDYETLFISRYFRFDIVFPFDSVEYEMRVFMGYSSLRFLRHDANSRKSQPNLPSPGSRFL</sequence>
<dbReference type="Proteomes" id="UP000799750">
    <property type="component" value="Unassembled WGS sequence"/>
</dbReference>
<keyword evidence="2" id="KW-1185">Reference proteome</keyword>
<dbReference type="AlphaFoldDB" id="A0A6A6QW51"/>
<gene>
    <name evidence="1" type="ORF">BU16DRAFT_377235</name>
</gene>
<accession>A0A6A6QW51</accession>
<protein>
    <submittedName>
        <fullName evidence="1">Uncharacterized protein</fullName>
    </submittedName>
</protein>
<evidence type="ECO:0000313" key="2">
    <source>
        <dbReference type="Proteomes" id="UP000799750"/>
    </source>
</evidence>
<organism evidence="1 2">
    <name type="scientific">Lophium mytilinum</name>
    <dbReference type="NCBI Taxonomy" id="390894"/>
    <lineage>
        <taxon>Eukaryota</taxon>
        <taxon>Fungi</taxon>
        <taxon>Dikarya</taxon>
        <taxon>Ascomycota</taxon>
        <taxon>Pezizomycotina</taxon>
        <taxon>Dothideomycetes</taxon>
        <taxon>Pleosporomycetidae</taxon>
        <taxon>Mytilinidiales</taxon>
        <taxon>Mytilinidiaceae</taxon>
        <taxon>Lophium</taxon>
    </lineage>
</organism>
<evidence type="ECO:0000313" key="1">
    <source>
        <dbReference type="EMBL" id="KAF2496419.1"/>
    </source>
</evidence>
<reference evidence="1" key="1">
    <citation type="journal article" date="2020" name="Stud. Mycol.">
        <title>101 Dothideomycetes genomes: a test case for predicting lifestyles and emergence of pathogens.</title>
        <authorList>
            <person name="Haridas S."/>
            <person name="Albert R."/>
            <person name="Binder M."/>
            <person name="Bloem J."/>
            <person name="Labutti K."/>
            <person name="Salamov A."/>
            <person name="Andreopoulos B."/>
            <person name="Baker S."/>
            <person name="Barry K."/>
            <person name="Bills G."/>
            <person name="Bluhm B."/>
            <person name="Cannon C."/>
            <person name="Castanera R."/>
            <person name="Culley D."/>
            <person name="Daum C."/>
            <person name="Ezra D."/>
            <person name="Gonzalez J."/>
            <person name="Henrissat B."/>
            <person name="Kuo A."/>
            <person name="Liang C."/>
            <person name="Lipzen A."/>
            <person name="Lutzoni F."/>
            <person name="Magnuson J."/>
            <person name="Mondo S."/>
            <person name="Nolan M."/>
            <person name="Ohm R."/>
            <person name="Pangilinan J."/>
            <person name="Park H.-J."/>
            <person name="Ramirez L."/>
            <person name="Alfaro M."/>
            <person name="Sun H."/>
            <person name="Tritt A."/>
            <person name="Yoshinaga Y."/>
            <person name="Zwiers L.-H."/>
            <person name="Turgeon B."/>
            <person name="Goodwin S."/>
            <person name="Spatafora J."/>
            <person name="Crous P."/>
            <person name="Grigoriev I."/>
        </authorList>
    </citation>
    <scope>NUCLEOTIDE SEQUENCE</scope>
    <source>
        <strain evidence="1">CBS 269.34</strain>
    </source>
</reference>